<dbReference type="VEuPathDB" id="FungiDB:MFRU_056g00170"/>
<dbReference type="EMBL" id="VICG01000012">
    <property type="protein sequence ID" value="KAA8566153.1"/>
    <property type="molecule type" value="Genomic_DNA"/>
</dbReference>
<feature type="region of interest" description="Disordered" evidence="1">
    <location>
        <begin position="180"/>
        <end position="232"/>
    </location>
</feature>
<accession>A0A5M9JCQ5</accession>
<sequence>MASKRSTTLESVSSSGRKGPSISSSPSPDPPARDQNPSATGGSTASSLSALEEELLAAIKSPSKSRGGAETRRDPLPSGAMRAPSPARARRRPRAEEYAATATAADHQAAFLSRRRRRERLQAGSSRQVQPREGNRPSKSLTKRGDSDELVAPWNRFFDEIDIQVTDKDWWGTNIYAKSQRGGTTVDGTEDSMDLDDEEDPASADPDFPVSQRWKQRGAEGPAKARWATSRYQAKKRVKKTPAWLAATPEARVAMERAAADAIPFIPDAVPARPVPPRSMEPWLRSEREALLRIIDDNNRGPGPRNRLATVTEAYNLRMKGVRQKQGELCLAVGNGHSRRDSKLTEDRIAPVRTQGSIQGNMIKWINERAICDCRQYQRYLVGDFERSGDFPYDHAAEGCTPPDREDACKCRSHLRDYNGHLPDRHHSDHCG</sequence>
<dbReference type="Proteomes" id="UP000322873">
    <property type="component" value="Unassembled WGS sequence"/>
</dbReference>
<protein>
    <submittedName>
        <fullName evidence="2">Uncharacterized protein</fullName>
    </submittedName>
</protein>
<evidence type="ECO:0000313" key="2">
    <source>
        <dbReference type="EMBL" id="KAA8566153.1"/>
    </source>
</evidence>
<gene>
    <name evidence="2" type="ORF">EYC84_008756</name>
</gene>
<feature type="compositionally biased region" description="Acidic residues" evidence="1">
    <location>
        <begin position="188"/>
        <end position="202"/>
    </location>
</feature>
<evidence type="ECO:0000256" key="1">
    <source>
        <dbReference type="SAM" id="MobiDB-lite"/>
    </source>
</evidence>
<keyword evidence="3" id="KW-1185">Reference proteome</keyword>
<name>A0A5M9JCQ5_MONFR</name>
<comment type="caution">
    <text evidence="2">The sequence shown here is derived from an EMBL/GenBank/DDBJ whole genome shotgun (WGS) entry which is preliminary data.</text>
</comment>
<feature type="region of interest" description="Disordered" evidence="1">
    <location>
        <begin position="1"/>
        <end position="147"/>
    </location>
</feature>
<reference evidence="2 3" key="1">
    <citation type="submission" date="2019-06" db="EMBL/GenBank/DDBJ databases">
        <title>Genome Sequence of the Brown Rot Fungal Pathogen Monilinia fructicola.</title>
        <authorList>
            <person name="De Miccolis Angelini R.M."/>
            <person name="Landi L."/>
            <person name="Abate D."/>
            <person name="Pollastro S."/>
            <person name="Romanazzi G."/>
            <person name="Faretra F."/>
        </authorList>
    </citation>
    <scope>NUCLEOTIDE SEQUENCE [LARGE SCALE GENOMIC DNA]</scope>
    <source>
        <strain evidence="2 3">Mfrc123</strain>
    </source>
</reference>
<feature type="compositionally biased region" description="Low complexity" evidence="1">
    <location>
        <begin position="11"/>
        <end position="26"/>
    </location>
</feature>
<evidence type="ECO:0000313" key="3">
    <source>
        <dbReference type="Proteomes" id="UP000322873"/>
    </source>
</evidence>
<feature type="compositionally biased region" description="Low complexity" evidence="1">
    <location>
        <begin position="38"/>
        <end position="50"/>
    </location>
</feature>
<feature type="compositionally biased region" description="Low complexity" evidence="1">
    <location>
        <begin position="98"/>
        <end position="110"/>
    </location>
</feature>
<organism evidence="2 3">
    <name type="scientific">Monilinia fructicola</name>
    <name type="common">Brown rot fungus</name>
    <name type="synonym">Ciboria fructicola</name>
    <dbReference type="NCBI Taxonomy" id="38448"/>
    <lineage>
        <taxon>Eukaryota</taxon>
        <taxon>Fungi</taxon>
        <taxon>Dikarya</taxon>
        <taxon>Ascomycota</taxon>
        <taxon>Pezizomycotina</taxon>
        <taxon>Leotiomycetes</taxon>
        <taxon>Helotiales</taxon>
        <taxon>Sclerotiniaceae</taxon>
        <taxon>Monilinia</taxon>
    </lineage>
</organism>
<proteinExistence type="predicted"/>
<feature type="compositionally biased region" description="Polar residues" evidence="1">
    <location>
        <begin position="1"/>
        <end position="10"/>
    </location>
</feature>
<dbReference type="AlphaFoldDB" id="A0A5M9JCQ5"/>